<feature type="non-terminal residue" evidence="1">
    <location>
        <position position="39"/>
    </location>
</feature>
<name>A0A383DT80_9ZZZZ</name>
<dbReference type="EMBL" id="UINC01220010">
    <property type="protein sequence ID" value="SVE47736.1"/>
    <property type="molecule type" value="Genomic_DNA"/>
</dbReference>
<sequence length="39" mass="4354">VDIERLIAFIVKTVVEELARQGFITVNDTARQNRPAVGN</sequence>
<dbReference type="AlphaFoldDB" id="A0A383DT80"/>
<feature type="non-terminal residue" evidence="1">
    <location>
        <position position="1"/>
    </location>
</feature>
<gene>
    <name evidence="1" type="ORF">METZ01_LOCUS500590</name>
</gene>
<reference evidence="1" key="1">
    <citation type="submission" date="2018-05" db="EMBL/GenBank/DDBJ databases">
        <authorList>
            <person name="Lanie J.A."/>
            <person name="Ng W.-L."/>
            <person name="Kazmierczak K.M."/>
            <person name="Andrzejewski T.M."/>
            <person name="Davidsen T.M."/>
            <person name="Wayne K.J."/>
            <person name="Tettelin H."/>
            <person name="Glass J.I."/>
            <person name="Rusch D."/>
            <person name="Podicherti R."/>
            <person name="Tsui H.-C.T."/>
            <person name="Winkler M.E."/>
        </authorList>
    </citation>
    <scope>NUCLEOTIDE SEQUENCE</scope>
</reference>
<evidence type="ECO:0000313" key="1">
    <source>
        <dbReference type="EMBL" id="SVE47736.1"/>
    </source>
</evidence>
<organism evidence="1">
    <name type="scientific">marine metagenome</name>
    <dbReference type="NCBI Taxonomy" id="408172"/>
    <lineage>
        <taxon>unclassified sequences</taxon>
        <taxon>metagenomes</taxon>
        <taxon>ecological metagenomes</taxon>
    </lineage>
</organism>
<proteinExistence type="predicted"/>
<protein>
    <submittedName>
        <fullName evidence="1">Uncharacterized protein</fullName>
    </submittedName>
</protein>
<accession>A0A383DT80</accession>